<protein>
    <submittedName>
        <fullName evidence="2">Coenzyme F420-0:L-glutamate ligase</fullName>
        <ecNumber evidence="2">6.3.2.31</ecNumber>
    </submittedName>
</protein>
<dbReference type="EC" id="6.3.2.31" evidence="2"/>
<dbReference type="AlphaFoldDB" id="A0A9Q4DJV4"/>
<feature type="non-terminal residue" evidence="2">
    <location>
        <position position="83"/>
    </location>
</feature>
<sequence length="83" mass="8605">SNVVTDSLVLLPLDPDASARTMRARLHDLVGVNVGVVVTDTAGRAWREGQTDIAIGLAGVQPAEAFAGRHDSYGNPLAVTLPA</sequence>
<gene>
    <name evidence="2" type="ORF">OYG11_11500</name>
</gene>
<dbReference type="Pfam" id="PF01996">
    <property type="entry name" value="F420_ligase"/>
    <property type="match status" value="1"/>
</dbReference>
<organism evidence="2 3">
    <name type="scientific">Actinobacillus pleuropneumoniae</name>
    <name type="common">Haemophilus pleuropneumoniae</name>
    <dbReference type="NCBI Taxonomy" id="715"/>
    <lineage>
        <taxon>Bacteria</taxon>
        <taxon>Pseudomonadati</taxon>
        <taxon>Pseudomonadota</taxon>
        <taxon>Gammaproteobacteria</taxon>
        <taxon>Pasteurellales</taxon>
        <taxon>Pasteurellaceae</taxon>
        <taxon>Actinobacillus</taxon>
    </lineage>
</organism>
<reference evidence="2" key="2">
    <citation type="submission" date="2022-12" db="EMBL/GenBank/DDBJ databases">
        <authorList>
            <person name="Kardos G."/>
            <person name="Sarkozi R."/>
            <person name="Laczko L."/>
            <person name="Marton S."/>
            <person name="Makrai L."/>
            <person name="Banyai K."/>
            <person name="Fodor L."/>
        </authorList>
    </citation>
    <scope>NUCLEOTIDE SEQUENCE</scope>
    <source>
        <strain evidence="2">84/14</strain>
    </source>
</reference>
<proteinExistence type="predicted"/>
<dbReference type="SUPFAM" id="SSF144010">
    <property type="entry name" value="CofE-like"/>
    <property type="match status" value="1"/>
</dbReference>
<evidence type="ECO:0000313" key="3">
    <source>
        <dbReference type="Proteomes" id="UP001077788"/>
    </source>
</evidence>
<dbReference type="InterPro" id="IPR002847">
    <property type="entry name" value="F420-0_gamma-glut_ligase-dom"/>
</dbReference>
<feature type="domain" description="Coenzyme F420:L-glutamate ligase-like" evidence="1">
    <location>
        <begin position="1"/>
        <end position="81"/>
    </location>
</feature>
<dbReference type="PANTHER" id="PTHR47917">
    <property type="match status" value="1"/>
</dbReference>
<evidence type="ECO:0000313" key="2">
    <source>
        <dbReference type="EMBL" id="MCY6524827.1"/>
    </source>
</evidence>
<dbReference type="Proteomes" id="UP001077788">
    <property type="component" value="Unassembled WGS sequence"/>
</dbReference>
<dbReference type="Gene3D" id="3.30.1330.100">
    <property type="entry name" value="CofE-like"/>
    <property type="match status" value="1"/>
</dbReference>
<dbReference type="EMBL" id="JAPQFC010000329">
    <property type="protein sequence ID" value="MCY6524827.1"/>
    <property type="molecule type" value="Genomic_DNA"/>
</dbReference>
<evidence type="ECO:0000259" key="1">
    <source>
        <dbReference type="Pfam" id="PF01996"/>
    </source>
</evidence>
<dbReference type="PANTHER" id="PTHR47917:SF1">
    <property type="entry name" value="COENZYME F420:L-GLUTAMATE LIGASE"/>
    <property type="match status" value="1"/>
</dbReference>
<dbReference type="GO" id="GO:0052618">
    <property type="term" value="F:coenzyme F420-0:L-glutamate ligase activity"/>
    <property type="evidence" value="ECO:0007669"/>
    <property type="project" value="UniProtKB-EC"/>
</dbReference>
<reference evidence="2" key="1">
    <citation type="journal article" date="2021" name="Vet Sci">
        <title>O-Serogroups and Pathovirotypes of Escherichia coli Isolated from Post-Weaning Piglets Showing Diarrhoea and/or Oedema in South Korea.</title>
        <authorList>
            <person name="Byun J.W."/>
            <person name="Moon B.Y."/>
            <person name="Do K.H."/>
            <person name="Lee K."/>
            <person name="Lee H.Y."/>
            <person name="Kim W.I."/>
            <person name="So B."/>
            <person name="Lee W.K."/>
        </authorList>
    </citation>
    <scope>NUCLEOTIDE SEQUENCE</scope>
    <source>
        <strain evidence="2">84/14</strain>
    </source>
</reference>
<feature type="non-terminal residue" evidence="2">
    <location>
        <position position="1"/>
    </location>
</feature>
<keyword evidence="2" id="KW-0436">Ligase</keyword>
<accession>A0A9Q4DJV4</accession>
<comment type="caution">
    <text evidence="2">The sequence shown here is derived from an EMBL/GenBank/DDBJ whole genome shotgun (WGS) entry which is preliminary data.</text>
</comment>
<name>A0A9Q4DJV4_ACTPL</name>